<organism evidence="7">
    <name type="scientific">Oppiella nova</name>
    <dbReference type="NCBI Taxonomy" id="334625"/>
    <lineage>
        <taxon>Eukaryota</taxon>
        <taxon>Metazoa</taxon>
        <taxon>Ecdysozoa</taxon>
        <taxon>Arthropoda</taxon>
        <taxon>Chelicerata</taxon>
        <taxon>Arachnida</taxon>
        <taxon>Acari</taxon>
        <taxon>Acariformes</taxon>
        <taxon>Sarcoptiformes</taxon>
        <taxon>Oribatida</taxon>
        <taxon>Brachypylina</taxon>
        <taxon>Oppioidea</taxon>
        <taxon>Oppiidae</taxon>
        <taxon>Oppiella</taxon>
    </lineage>
</organism>
<evidence type="ECO:0000313" key="8">
    <source>
        <dbReference type="Proteomes" id="UP000728032"/>
    </source>
</evidence>
<evidence type="ECO:0000256" key="2">
    <source>
        <dbReference type="ARBA" id="ARBA00022741"/>
    </source>
</evidence>
<gene>
    <name evidence="7" type="ORF">ONB1V03_LOCUS17732</name>
</gene>
<dbReference type="GO" id="GO:0005634">
    <property type="term" value="C:nucleus"/>
    <property type="evidence" value="ECO:0007669"/>
    <property type="project" value="TreeGrafter"/>
</dbReference>
<dbReference type="Pfam" id="PF00069">
    <property type="entry name" value="Pkinase"/>
    <property type="match status" value="1"/>
</dbReference>
<dbReference type="OrthoDB" id="7700243at2759"/>
<dbReference type="Gene3D" id="3.90.1720.10">
    <property type="entry name" value="endopeptidase domain like (from Nostoc punctiforme)"/>
    <property type="match status" value="1"/>
</dbReference>
<dbReference type="GO" id="GO:0005524">
    <property type="term" value="F:ATP binding"/>
    <property type="evidence" value="ECO:0007669"/>
    <property type="project" value="UniProtKB-KW"/>
</dbReference>
<sequence>MNVTNIATIEGKYQGEFIELDQIGTGSFDISHENYESIIKECQLLSKVNSDFVVELRDAWIEGQEVYIQTEFCDNNLRDIIDAKQQLFGGSASRNSVGGHELALIDYFISIEIFEELVKSLNYLHTLDTPIIHRDLKPENILLKDSVDDNNKQFLKICDFGYAKTHNYSGQSHTKDKGSISYMAPEVFLSKHYDPKSDIYSLGLIFAEIFDVNAYNFEESIKNKLLREKYELLEGPLLEMLTEPQYDLRPTCAKLLSVINEEGDIIEIKDKVKDEVNIWALYVGEGYVMYYCPKSQELLRDKLETVSKDKDYCVNNLIQFSQSKQLSVQSVDTILATASRVFNRNETFEPKVKTKHNLRIHFVTKCRFGRQFCERLECKEQVAGHEVNIF</sequence>
<dbReference type="InterPro" id="IPR011009">
    <property type="entry name" value="Kinase-like_dom_sf"/>
</dbReference>
<dbReference type="InterPro" id="IPR008271">
    <property type="entry name" value="Ser/Thr_kinase_AS"/>
</dbReference>
<protein>
    <recommendedName>
        <fullName evidence="6">Protein kinase domain-containing protein</fullName>
    </recommendedName>
</protein>
<dbReference type="SMART" id="SM00220">
    <property type="entry name" value="S_TKc"/>
    <property type="match status" value="1"/>
</dbReference>
<keyword evidence="4" id="KW-0067">ATP-binding</keyword>
<dbReference type="PROSITE" id="PS50011">
    <property type="entry name" value="PROTEIN_KINASE_DOM"/>
    <property type="match status" value="1"/>
</dbReference>
<keyword evidence="2" id="KW-0547">Nucleotide-binding</keyword>
<dbReference type="EMBL" id="OC937468">
    <property type="protein sequence ID" value="CAD7661171.1"/>
    <property type="molecule type" value="Genomic_DNA"/>
</dbReference>
<evidence type="ECO:0000256" key="3">
    <source>
        <dbReference type="ARBA" id="ARBA00022777"/>
    </source>
</evidence>
<accession>A0A7R9QX74</accession>
<evidence type="ECO:0000313" key="7">
    <source>
        <dbReference type="EMBL" id="CAD7661171.1"/>
    </source>
</evidence>
<proteinExistence type="inferred from homology"/>
<dbReference type="Proteomes" id="UP000728032">
    <property type="component" value="Unassembled WGS sequence"/>
</dbReference>
<dbReference type="AlphaFoldDB" id="A0A7R9QX74"/>
<dbReference type="PANTHER" id="PTHR11042">
    <property type="entry name" value="EUKARYOTIC TRANSLATION INITIATION FACTOR 2-ALPHA KINASE EIF2-ALPHA KINASE -RELATED"/>
    <property type="match status" value="1"/>
</dbReference>
<dbReference type="SUPFAM" id="SSF56112">
    <property type="entry name" value="Protein kinase-like (PK-like)"/>
    <property type="match status" value="1"/>
</dbReference>
<dbReference type="PROSITE" id="PS00108">
    <property type="entry name" value="PROTEIN_KINASE_ST"/>
    <property type="match status" value="1"/>
</dbReference>
<keyword evidence="1" id="KW-0808">Transferase</keyword>
<name>A0A7R9QX74_9ACAR</name>
<dbReference type="EMBL" id="CAJPVJ010022643">
    <property type="protein sequence ID" value="CAG2178307.1"/>
    <property type="molecule type" value="Genomic_DNA"/>
</dbReference>
<dbReference type="Gene3D" id="1.10.510.10">
    <property type="entry name" value="Transferase(Phosphotransferase) domain 1"/>
    <property type="match status" value="1"/>
</dbReference>
<keyword evidence="8" id="KW-1185">Reference proteome</keyword>
<dbReference type="InterPro" id="IPR050339">
    <property type="entry name" value="CC_SR_Kinase"/>
</dbReference>
<evidence type="ECO:0000259" key="6">
    <source>
        <dbReference type="PROSITE" id="PS50011"/>
    </source>
</evidence>
<evidence type="ECO:0000256" key="1">
    <source>
        <dbReference type="ARBA" id="ARBA00022679"/>
    </source>
</evidence>
<evidence type="ECO:0000256" key="5">
    <source>
        <dbReference type="ARBA" id="ARBA00037982"/>
    </source>
</evidence>
<reference evidence="7" key="1">
    <citation type="submission" date="2020-11" db="EMBL/GenBank/DDBJ databases">
        <authorList>
            <person name="Tran Van P."/>
        </authorList>
    </citation>
    <scope>NUCLEOTIDE SEQUENCE</scope>
</reference>
<comment type="similarity">
    <text evidence="5">Belongs to the protein kinase superfamily. Ser/Thr protein kinase family. GCN2 subfamily.</text>
</comment>
<dbReference type="InterPro" id="IPR000719">
    <property type="entry name" value="Prot_kinase_dom"/>
</dbReference>
<evidence type="ECO:0000256" key="4">
    <source>
        <dbReference type="ARBA" id="ARBA00022840"/>
    </source>
</evidence>
<dbReference type="GO" id="GO:0005737">
    <property type="term" value="C:cytoplasm"/>
    <property type="evidence" value="ECO:0007669"/>
    <property type="project" value="TreeGrafter"/>
</dbReference>
<feature type="domain" description="Protein kinase" evidence="6">
    <location>
        <begin position="1"/>
        <end position="335"/>
    </location>
</feature>
<dbReference type="GO" id="GO:0004672">
    <property type="term" value="F:protein kinase activity"/>
    <property type="evidence" value="ECO:0007669"/>
    <property type="project" value="InterPro"/>
</dbReference>
<keyword evidence="3" id="KW-0418">Kinase</keyword>